<keyword evidence="4 6" id="KW-0808">Transferase</keyword>
<accession>A0A917BAZ6</accession>
<evidence type="ECO:0000256" key="5">
    <source>
        <dbReference type="ARBA" id="ARBA00022691"/>
    </source>
</evidence>
<feature type="binding site" evidence="6">
    <location>
        <position position="84"/>
    </location>
    <ligand>
        <name>S-adenosyl-L-methionine</name>
        <dbReference type="ChEBI" id="CHEBI:59789"/>
    </ligand>
</feature>
<dbReference type="InterPro" id="IPR002903">
    <property type="entry name" value="RsmH"/>
</dbReference>
<dbReference type="PIRSF" id="PIRSF004486">
    <property type="entry name" value="MraW"/>
    <property type="match status" value="1"/>
</dbReference>
<dbReference type="EMBL" id="BMGP01000005">
    <property type="protein sequence ID" value="GGF33471.1"/>
    <property type="molecule type" value="Genomic_DNA"/>
</dbReference>
<keyword evidence="5 6" id="KW-0949">S-adenosyl-L-methionine</keyword>
<comment type="catalytic activity">
    <reaction evidence="6">
        <text>cytidine(1402) in 16S rRNA + S-adenosyl-L-methionine = N(4)-methylcytidine(1402) in 16S rRNA + S-adenosyl-L-homocysteine + H(+)</text>
        <dbReference type="Rhea" id="RHEA:42928"/>
        <dbReference type="Rhea" id="RHEA-COMP:10286"/>
        <dbReference type="Rhea" id="RHEA-COMP:10287"/>
        <dbReference type="ChEBI" id="CHEBI:15378"/>
        <dbReference type="ChEBI" id="CHEBI:57856"/>
        <dbReference type="ChEBI" id="CHEBI:59789"/>
        <dbReference type="ChEBI" id="CHEBI:74506"/>
        <dbReference type="ChEBI" id="CHEBI:82748"/>
        <dbReference type="EC" id="2.1.1.199"/>
    </reaction>
</comment>
<dbReference type="InterPro" id="IPR023397">
    <property type="entry name" value="SAM-dep_MeTrfase_MraW_recog"/>
</dbReference>
<name>A0A917BAZ6_9MICO</name>
<evidence type="ECO:0000313" key="9">
    <source>
        <dbReference type="Proteomes" id="UP000598775"/>
    </source>
</evidence>
<evidence type="ECO:0000256" key="4">
    <source>
        <dbReference type="ARBA" id="ARBA00022679"/>
    </source>
</evidence>
<feature type="binding site" evidence="6">
    <location>
        <begin position="38"/>
        <end position="40"/>
    </location>
    <ligand>
        <name>S-adenosyl-L-methionine</name>
        <dbReference type="ChEBI" id="CHEBI:59789"/>
    </ligand>
</feature>
<comment type="subcellular location">
    <subcellularLocation>
        <location evidence="6">Cytoplasm</location>
    </subcellularLocation>
</comment>
<evidence type="ECO:0000313" key="8">
    <source>
        <dbReference type="EMBL" id="GGF33471.1"/>
    </source>
</evidence>
<dbReference type="InterPro" id="IPR029063">
    <property type="entry name" value="SAM-dependent_MTases_sf"/>
</dbReference>
<keyword evidence="9" id="KW-1185">Reference proteome</keyword>
<feature type="binding site" evidence="6">
    <location>
        <position position="105"/>
    </location>
    <ligand>
        <name>S-adenosyl-L-methionine</name>
        <dbReference type="ChEBI" id="CHEBI:59789"/>
    </ligand>
</feature>
<dbReference type="SUPFAM" id="SSF53335">
    <property type="entry name" value="S-adenosyl-L-methionine-dependent methyltransferases"/>
    <property type="match status" value="1"/>
</dbReference>
<dbReference type="Gene3D" id="3.40.50.150">
    <property type="entry name" value="Vaccinia Virus protein VP39"/>
    <property type="match status" value="1"/>
</dbReference>
<dbReference type="EC" id="2.1.1.199" evidence="6"/>
<evidence type="ECO:0000256" key="1">
    <source>
        <dbReference type="ARBA" id="ARBA00010396"/>
    </source>
</evidence>
<dbReference type="SUPFAM" id="SSF81799">
    <property type="entry name" value="Putative methyltransferase TM0872, insert domain"/>
    <property type="match status" value="1"/>
</dbReference>
<dbReference type="PANTHER" id="PTHR11265">
    <property type="entry name" value="S-ADENOSYL-METHYLTRANSFERASE MRAW"/>
    <property type="match status" value="1"/>
</dbReference>
<reference evidence="8 9" key="1">
    <citation type="journal article" date="2014" name="Int. J. Syst. Evol. Microbiol.">
        <title>Complete genome sequence of Corynebacterium casei LMG S-19264T (=DSM 44701T), isolated from a smear-ripened cheese.</title>
        <authorList>
            <consortium name="US DOE Joint Genome Institute (JGI-PGF)"/>
            <person name="Walter F."/>
            <person name="Albersmeier A."/>
            <person name="Kalinowski J."/>
            <person name="Ruckert C."/>
        </authorList>
    </citation>
    <scope>NUCLEOTIDE SEQUENCE [LARGE SCALE GENOMIC DNA]</scope>
    <source>
        <strain evidence="8 9">CGMCC 1.12976</strain>
    </source>
</reference>
<dbReference type="GO" id="GO:0071424">
    <property type="term" value="F:rRNA (cytosine-N4-)-methyltransferase activity"/>
    <property type="evidence" value="ECO:0007669"/>
    <property type="project" value="UniProtKB-UniRule"/>
</dbReference>
<evidence type="ECO:0000256" key="3">
    <source>
        <dbReference type="ARBA" id="ARBA00022603"/>
    </source>
</evidence>
<feature type="binding site" evidence="6">
    <location>
        <position position="57"/>
    </location>
    <ligand>
        <name>S-adenosyl-L-methionine</name>
        <dbReference type="ChEBI" id="CHEBI:59789"/>
    </ligand>
</feature>
<proteinExistence type="inferred from homology"/>
<dbReference type="RefSeq" id="WP_188679266.1">
    <property type="nucleotide sequence ID" value="NZ_BMGP01000005.1"/>
</dbReference>
<keyword evidence="2 6" id="KW-0698">rRNA processing</keyword>
<comment type="similarity">
    <text evidence="1 6">Belongs to the methyltransferase superfamily. RsmH family.</text>
</comment>
<protein>
    <recommendedName>
        <fullName evidence="6">Ribosomal RNA small subunit methyltransferase H</fullName>
        <ecNumber evidence="6">2.1.1.199</ecNumber>
    </recommendedName>
    <alternativeName>
        <fullName evidence="6">16S rRNA m(4)C1402 methyltransferase</fullName>
    </alternativeName>
    <alternativeName>
        <fullName evidence="6">rRNA (cytosine-N(4)-)-methyltransferase RsmH</fullName>
    </alternativeName>
</protein>
<keyword evidence="3 6" id="KW-0489">Methyltransferase</keyword>
<comment type="function">
    <text evidence="6">Specifically methylates the N4 position of cytidine in position 1402 (C1402) of 16S rRNA.</text>
</comment>
<comment type="caution">
    <text evidence="8">The sequence shown here is derived from an EMBL/GenBank/DDBJ whole genome shotgun (WGS) entry which is preliminary data.</text>
</comment>
<feature type="binding site" evidence="6">
    <location>
        <position position="112"/>
    </location>
    <ligand>
        <name>S-adenosyl-L-methionine</name>
        <dbReference type="ChEBI" id="CHEBI:59789"/>
    </ligand>
</feature>
<dbReference type="Proteomes" id="UP000598775">
    <property type="component" value="Unassembled WGS sequence"/>
</dbReference>
<dbReference type="Gene3D" id="1.10.150.170">
    <property type="entry name" value="Putative methyltransferase TM0872, insert domain"/>
    <property type="match status" value="1"/>
</dbReference>
<organism evidence="8 9">
    <name type="scientific">Subtercola lobariae</name>
    <dbReference type="NCBI Taxonomy" id="1588641"/>
    <lineage>
        <taxon>Bacteria</taxon>
        <taxon>Bacillati</taxon>
        <taxon>Actinomycetota</taxon>
        <taxon>Actinomycetes</taxon>
        <taxon>Micrococcales</taxon>
        <taxon>Microbacteriaceae</taxon>
        <taxon>Subtercola</taxon>
    </lineage>
</organism>
<dbReference type="HAMAP" id="MF_01007">
    <property type="entry name" value="16SrRNA_methyltr_H"/>
    <property type="match status" value="1"/>
</dbReference>
<dbReference type="NCBIfam" id="TIGR00006">
    <property type="entry name" value="16S rRNA (cytosine(1402)-N(4))-methyltransferase RsmH"/>
    <property type="match status" value="1"/>
</dbReference>
<evidence type="ECO:0000256" key="2">
    <source>
        <dbReference type="ARBA" id="ARBA00022552"/>
    </source>
</evidence>
<sequence>MDITKIHTPVMLERTVELLSPAIGEPGAVLVDATLGLGGHTEAFLSRFPNLTVVGLDRDPEALKLAGERLSPFGERAKLVHCVYDEIQDALQSLGYEEAQGILFDLGVSSMQLDQASRGFAYSKDAPLDMRMDGTAELTAETVLADYSEAELRRIFWEYGEERLASRYAKRIVQERAETRLTSSAQFVDLIQKATPAAISRQGHPAKRVFQALRIEVNQELVALERAIPAAIAALALGGRMVVLSYQSLEDRIVKRALAAASTSSSPAGLPVELPEHQAKLRLVVRGAELASDDEKASNPRSTPVRLRAAERVRAA</sequence>
<evidence type="ECO:0000256" key="7">
    <source>
        <dbReference type="SAM" id="MobiDB-lite"/>
    </source>
</evidence>
<dbReference type="AlphaFoldDB" id="A0A917BAZ6"/>
<keyword evidence="6" id="KW-0963">Cytoplasm</keyword>
<gene>
    <name evidence="6 8" type="primary">rsmH</name>
    <name evidence="8" type="ORF">GCM10011399_28260</name>
</gene>
<feature type="region of interest" description="Disordered" evidence="7">
    <location>
        <begin position="290"/>
        <end position="316"/>
    </location>
</feature>
<dbReference type="GO" id="GO:0070475">
    <property type="term" value="P:rRNA base methylation"/>
    <property type="evidence" value="ECO:0007669"/>
    <property type="project" value="UniProtKB-UniRule"/>
</dbReference>
<evidence type="ECO:0000256" key="6">
    <source>
        <dbReference type="HAMAP-Rule" id="MF_01007"/>
    </source>
</evidence>
<dbReference type="GO" id="GO:0005737">
    <property type="term" value="C:cytoplasm"/>
    <property type="evidence" value="ECO:0007669"/>
    <property type="project" value="UniProtKB-SubCell"/>
</dbReference>
<dbReference type="PANTHER" id="PTHR11265:SF0">
    <property type="entry name" value="12S RRNA N4-METHYLCYTIDINE METHYLTRANSFERASE"/>
    <property type="match status" value="1"/>
</dbReference>
<dbReference type="Pfam" id="PF01795">
    <property type="entry name" value="Methyltransf_5"/>
    <property type="match status" value="1"/>
</dbReference>